<dbReference type="InterPro" id="IPR011130">
    <property type="entry name" value="SecA_preprotein_X-link_dom"/>
</dbReference>
<dbReference type="PROSITE" id="PS51194">
    <property type="entry name" value="HELICASE_CTER"/>
    <property type="match status" value="1"/>
</dbReference>
<evidence type="ECO:0000259" key="14">
    <source>
        <dbReference type="PROSITE" id="PS51194"/>
    </source>
</evidence>
<dbReference type="InterPro" id="IPR022490">
    <property type="entry name" value="SecA2"/>
</dbReference>
<dbReference type="PANTHER" id="PTHR30612:SF0">
    <property type="entry name" value="CHLOROPLAST PROTEIN-TRANSPORTING ATPASE"/>
    <property type="match status" value="1"/>
</dbReference>
<accession>A0A8I0W9Q5</accession>
<dbReference type="GO" id="GO:0017038">
    <property type="term" value="P:protein import"/>
    <property type="evidence" value="ECO:0007669"/>
    <property type="project" value="InterPro"/>
</dbReference>
<feature type="domain" description="SecA family profile" evidence="15">
    <location>
        <begin position="1"/>
        <end position="574"/>
    </location>
</feature>
<proteinExistence type="inferred from homology"/>
<dbReference type="GO" id="GO:0005829">
    <property type="term" value="C:cytosol"/>
    <property type="evidence" value="ECO:0007669"/>
    <property type="project" value="TreeGrafter"/>
</dbReference>
<evidence type="ECO:0000313" key="17">
    <source>
        <dbReference type="Proteomes" id="UP000622362"/>
    </source>
</evidence>
<dbReference type="EMBL" id="JADPYN010000014">
    <property type="protein sequence ID" value="MBF9304023.1"/>
    <property type="molecule type" value="Genomic_DNA"/>
</dbReference>
<dbReference type="InterPro" id="IPR036266">
    <property type="entry name" value="SecA_Wing/Scaffold_sf"/>
</dbReference>
<dbReference type="NCBIfam" id="TIGR03714">
    <property type="entry name" value="secA2"/>
    <property type="match status" value="1"/>
</dbReference>
<evidence type="ECO:0000256" key="3">
    <source>
        <dbReference type="ARBA" id="ARBA00022448"/>
    </source>
</evidence>
<dbReference type="AlphaFoldDB" id="A0A8I0W9Q5"/>
<keyword evidence="4 12" id="KW-1003">Cell membrane</keyword>
<keyword evidence="9 12" id="KW-1278">Translocase</keyword>
<dbReference type="Pfam" id="PF01043">
    <property type="entry name" value="SecA_PP_bind"/>
    <property type="match status" value="1"/>
</dbReference>
<comment type="caution">
    <text evidence="16">The sequence shown here is derived from an EMBL/GenBank/DDBJ whole genome shotgun (WGS) entry which is preliminary data.</text>
</comment>
<dbReference type="InterPro" id="IPR014001">
    <property type="entry name" value="Helicase_ATP-bd"/>
</dbReference>
<dbReference type="SMART" id="SM00957">
    <property type="entry name" value="SecA_DEAD"/>
    <property type="match status" value="1"/>
</dbReference>
<dbReference type="PANTHER" id="PTHR30612">
    <property type="entry name" value="SECA INNER MEMBRANE COMPONENT OF SEC PROTEIN SECRETION SYSTEM"/>
    <property type="match status" value="1"/>
</dbReference>
<dbReference type="GeneID" id="50017689"/>
<keyword evidence="3 12" id="KW-0813">Transport</keyword>
<dbReference type="SMART" id="SM00958">
    <property type="entry name" value="SecA_PP_bind"/>
    <property type="match status" value="1"/>
</dbReference>
<dbReference type="Gene3D" id="3.90.1440.10">
    <property type="entry name" value="SecA, preprotein cross-linking domain"/>
    <property type="match status" value="1"/>
</dbReference>
<keyword evidence="10 12" id="KW-0811">Translocation</keyword>
<dbReference type="PROSITE" id="PS51196">
    <property type="entry name" value="SECA_MOTOR_DEAD"/>
    <property type="match status" value="1"/>
</dbReference>
<comment type="subcellular location">
    <subcellularLocation>
        <location evidence="12">Cell membrane</location>
        <topology evidence="12">Peripheral membrane protein</topology>
        <orientation evidence="12">Cytoplasmic side</orientation>
    </subcellularLocation>
    <subcellularLocation>
        <location evidence="12">Cytoplasm</location>
    </subcellularLocation>
    <subcellularLocation>
        <location evidence="1">Membrane</location>
        <topology evidence="1">Peripheral membrane protein</topology>
    </subcellularLocation>
    <text evidence="12">Distribution is 50-50.</text>
</comment>
<dbReference type="GO" id="GO:0005886">
    <property type="term" value="C:plasma membrane"/>
    <property type="evidence" value="ECO:0007669"/>
    <property type="project" value="UniProtKB-SubCell"/>
</dbReference>
<dbReference type="HAMAP" id="MF_01382">
    <property type="entry name" value="SecA"/>
    <property type="match status" value="1"/>
</dbReference>
<protein>
    <recommendedName>
        <fullName evidence="12">Protein translocase subunit SecA</fullName>
        <ecNumber evidence="12">7.4.2.8</ecNumber>
    </recommendedName>
</protein>
<evidence type="ECO:0000259" key="13">
    <source>
        <dbReference type="PROSITE" id="PS51192"/>
    </source>
</evidence>
<evidence type="ECO:0000256" key="5">
    <source>
        <dbReference type="ARBA" id="ARBA00022490"/>
    </source>
</evidence>
<evidence type="ECO:0000256" key="10">
    <source>
        <dbReference type="ARBA" id="ARBA00023010"/>
    </source>
</evidence>
<comment type="similarity">
    <text evidence="2 12">Belongs to the SecA family.</text>
</comment>
<dbReference type="GO" id="GO:0043952">
    <property type="term" value="P:protein transport by the Sec complex"/>
    <property type="evidence" value="ECO:0007669"/>
    <property type="project" value="TreeGrafter"/>
</dbReference>
<keyword evidence="5 12" id="KW-0963">Cytoplasm</keyword>
<sequence>MAKGVNQIINNIRLRKLRKILNQINALSEEFSNFSDEALQAKTKEFKVYLNDNKASLNHILPQAYATVREASKRVLGMYPKDVQILGAIAMHQGNIAEMQTGEGKTLTATMPLYLNALTGKGAYLITTNDYLAKRDFLEMKPLYEWLGLSVSLGFVDIPEYEYAENEKYELYHHDIVYTTNGRLGFDYLIDNLADDIRAKFLPKLNFAIIDEVDSIILDAAQTPLVISGAPRVQSNLFHIVKKFVETLEKDKDFIVNFNKKEVWLTDEGSEKASHYFKVNSIYQQQYFDLVRMIHLSLRAKYLFKYNLDYFIFDGEIVLIDRITGRMLPGTKLQSGLHQAIEALENVEISQDMSVMATITFQNLFKQFDEFSGMTGTGKLGEKEFFDLYSKVVIEIPTHSPIERDDRPDRVFANGDKKNDAILKTVIGIHETQQPVLLITRTAEAAEYFSAELFKRDIPNNLLIAQNVAKEAQMIAEAGQLSAVTVATSMAGRGTDIKLSKEVHDIGGLAVIINEHMDNSRVDRQLRGRSGRQGDPGYSQIFVSLDDDLVKRWSNSNLAENKNLQTMDASKLESSALFKKRVKSIVNKAQRVSEETAMKNREMANEFEKSISVQRDKIYAERNHILEASDFDDFNFEQLARDVFTKDVKNLDLSSERALVNYIYENLSFVFDEDVSNINMQNDEEIIQFLIQQFTQQFNNRLEVAADSYLKLRFIQKSILKAIDSEWIEQVDNLQQLKASVNNRQNGQRNVIFEYHKVALETYEYMSEDIKRKMVRNLCLSILAFDKDGDMVIHFP</sequence>
<dbReference type="GO" id="GO:0065002">
    <property type="term" value="P:intracellular protein transmembrane transport"/>
    <property type="evidence" value="ECO:0007669"/>
    <property type="project" value="UniProtKB-UniRule"/>
</dbReference>
<dbReference type="InterPro" id="IPR001650">
    <property type="entry name" value="Helicase_C-like"/>
</dbReference>
<feature type="binding site" evidence="12">
    <location>
        <position position="496"/>
    </location>
    <ligand>
        <name>ATP</name>
        <dbReference type="ChEBI" id="CHEBI:30616"/>
    </ligand>
</feature>
<comment type="function">
    <text evidence="12">Part of the Sec protein translocase complex. Interacts with the SecYEG preprotein conducting channel. Has a central role in coupling the hydrolysis of ATP to the transfer of proteins into and across the cell membrane, serving as an ATP-driven molecular motor driving the stepwise translocation of polypeptide chains across the membrane.</text>
</comment>
<feature type="domain" description="Helicase C-terminal" evidence="14">
    <location>
        <begin position="421"/>
        <end position="575"/>
    </location>
</feature>
<dbReference type="Proteomes" id="UP000622362">
    <property type="component" value="Unassembled WGS sequence"/>
</dbReference>
<evidence type="ECO:0000256" key="7">
    <source>
        <dbReference type="ARBA" id="ARBA00022840"/>
    </source>
</evidence>
<dbReference type="CDD" id="cd18803">
    <property type="entry name" value="SF2_C_secA"/>
    <property type="match status" value="1"/>
</dbReference>
<dbReference type="InterPro" id="IPR000185">
    <property type="entry name" value="SecA"/>
</dbReference>
<evidence type="ECO:0000256" key="2">
    <source>
        <dbReference type="ARBA" id="ARBA00007650"/>
    </source>
</evidence>
<dbReference type="NCBIfam" id="NF006630">
    <property type="entry name" value="PRK09200.1"/>
    <property type="match status" value="1"/>
</dbReference>
<dbReference type="InterPro" id="IPR044722">
    <property type="entry name" value="SecA_SF2_C"/>
</dbReference>
<organism evidence="16 17">
    <name type="scientific">Staphylococcus epidermidis</name>
    <dbReference type="NCBI Taxonomy" id="1282"/>
    <lineage>
        <taxon>Bacteria</taxon>
        <taxon>Bacillati</taxon>
        <taxon>Bacillota</taxon>
        <taxon>Bacilli</taxon>
        <taxon>Bacillales</taxon>
        <taxon>Staphylococcaceae</taxon>
        <taxon>Staphylococcus</taxon>
    </lineage>
</organism>
<name>A0A8I0W9Q5_STAEP</name>
<keyword evidence="6 12" id="KW-0547">Nucleotide-binding</keyword>
<dbReference type="InterPro" id="IPR011116">
    <property type="entry name" value="SecA_Wing/Scaffold"/>
</dbReference>
<dbReference type="Pfam" id="PF07516">
    <property type="entry name" value="SecA_SW"/>
    <property type="match status" value="1"/>
</dbReference>
<gene>
    <name evidence="16" type="primary">secA2</name>
    <name evidence="12" type="synonym">secA</name>
    <name evidence="16" type="ORF">I3V53_08035</name>
</gene>
<comment type="subunit">
    <text evidence="12">Monomer and homodimer. Part of the essential Sec protein translocation apparatus which comprises SecA, SecYEG and auxiliary proteins SecDF. Other proteins may also be involved.</text>
</comment>
<dbReference type="Pfam" id="PF07517">
    <property type="entry name" value="SecA_DEAD"/>
    <property type="match status" value="1"/>
</dbReference>
<feature type="binding site" evidence="12">
    <location>
        <begin position="102"/>
        <end position="106"/>
    </location>
    <ligand>
        <name>ATP</name>
        <dbReference type="ChEBI" id="CHEBI:30616"/>
    </ligand>
</feature>
<evidence type="ECO:0000256" key="6">
    <source>
        <dbReference type="ARBA" id="ARBA00022741"/>
    </source>
</evidence>
<dbReference type="FunFam" id="3.40.50.300:FF:000429">
    <property type="entry name" value="Preprotein translocase subunit SecA"/>
    <property type="match status" value="1"/>
</dbReference>
<dbReference type="GO" id="GO:0031522">
    <property type="term" value="C:cell envelope Sec protein transport complex"/>
    <property type="evidence" value="ECO:0007669"/>
    <property type="project" value="TreeGrafter"/>
</dbReference>
<dbReference type="InterPro" id="IPR014018">
    <property type="entry name" value="SecA_motor_DEAD"/>
</dbReference>
<evidence type="ECO:0000256" key="9">
    <source>
        <dbReference type="ARBA" id="ARBA00022967"/>
    </source>
</evidence>
<evidence type="ECO:0000259" key="15">
    <source>
        <dbReference type="PROSITE" id="PS51196"/>
    </source>
</evidence>
<feature type="binding site" evidence="12">
    <location>
        <position position="84"/>
    </location>
    <ligand>
        <name>ATP</name>
        <dbReference type="ChEBI" id="CHEBI:30616"/>
    </ligand>
</feature>
<evidence type="ECO:0000313" key="16">
    <source>
        <dbReference type="EMBL" id="MBF9304023.1"/>
    </source>
</evidence>
<dbReference type="InterPro" id="IPR011115">
    <property type="entry name" value="SecA_DEAD"/>
</dbReference>
<dbReference type="Gene3D" id="3.40.50.300">
    <property type="entry name" value="P-loop containing nucleotide triphosphate hydrolases"/>
    <property type="match status" value="2"/>
</dbReference>
<dbReference type="SUPFAM" id="SSF81767">
    <property type="entry name" value="Pre-protein crosslinking domain of SecA"/>
    <property type="match status" value="1"/>
</dbReference>
<dbReference type="PRINTS" id="PR00906">
    <property type="entry name" value="SECA"/>
</dbReference>
<dbReference type="GO" id="GO:0005524">
    <property type="term" value="F:ATP binding"/>
    <property type="evidence" value="ECO:0007669"/>
    <property type="project" value="UniProtKB-UniRule"/>
</dbReference>
<feature type="domain" description="Helicase ATP-binding" evidence="13">
    <location>
        <begin position="86"/>
        <end position="249"/>
    </location>
</feature>
<dbReference type="Gene3D" id="1.10.3060.10">
    <property type="entry name" value="Helical scaffold and wing domains of SecA"/>
    <property type="match status" value="1"/>
</dbReference>
<dbReference type="RefSeq" id="WP_002485917.1">
    <property type="nucleotide sequence ID" value="NZ_AP019721.1"/>
</dbReference>
<dbReference type="Pfam" id="PF21090">
    <property type="entry name" value="P-loop_SecA"/>
    <property type="match status" value="1"/>
</dbReference>
<keyword evidence="7 12" id="KW-0067">ATP-binding</keyword>
<dbReference type="InterPro" id="IPR036670">
    <property type="entry name" value="SecA_X-link_sf"/>
</dbReference>
<evidence type="ECO:0000256" key="11">
    <source>
        <dbReference type="ARBA" id="ARBA00023136"/>
    </source>
</evidence>
<dbReference type="PROSITE" id="PS51192">
    <property type="entry name" value="HELICASE_ATP_BIND_1"/>
    <property type="match status" value="1"/>
</dbReference>
<dbReference type="SMR" id="A0A8I0W9Q5"/>
<evidence type="ECO:0000256" key="8">
    <source>
        <dbReference type="ARBA" id="ARBA00022927"/>
    </source>
</evidence>
<keyword evidence="11 12" id="KW-0472">Membrane</keyword>
<dbReference type="CDD" id="cd17928">
    <property type="entry name" value="DEXDc_SecA"/>
    <property type="match status" value="1"/>
</dbReference>
<dbReference type="InterPro" id="IPR027417">
    <property type="entry name" value="P-loop_NTPase"/>
</dbReference>
<dbReference type="EC" id="7.4.2.8" evidence="12"/>
<evidence type="ECO:0000256" key="1">
    <source>
        <dbReference type="ARBA" id="ARBA00004170"/>
    </source>
</evidence>
<comment type="catalytic activity">
    <reaction evidence="12">
        <text>ATP + H2O + cellular proteinSide 1 = ADP + phosphate + cellular proteinSide 2.</text>
        <dbReference type="EC" id="7.4.2.8"/>
    </reaction>
</comment>
<evidence type="ECO:0000256" key="4">
    <source>
        <dbReference type="ARBA" id="ARBA00022475"/>
    </source>
</evidence>
<dbReference type="GO" id="GO:0008564">
    <property type="term" value="F:protein-exporting ATPase activity"/>
    <property type="evidence" value="ECO:0007669"/>
    <property type="project" value="UniProtKB-EC"/>
</dbReference>
<dbReference type="GO" id="GO:0006605">
    <property type="term" value="P:protein targeting"/>
    <property type="evidence" value="ECO:0007669"/>
    <property type="project" value="UniProtKB-UniRule"/>
</dbReference>
<evidence type="ECO:0000256" key="12">
    <source>
        <dbReference type="HAMAP-Rule" id="MF_01382"/>
    </source>
</evidence>
<reference evidence="16" key="1">
    <citation type="submission" date="2020-11" db="EMBL/GenBank/DDBJ databases">
        <title>Molecular epidemiology and genomic profiles of multidrug-resistant bacteria collected from clinical sources in South Africa.</title>
        <authorList>
            <person name="Asante J."/>
            <person name="Amoako D.G."/>
        </authorList>
    </citation>
    <scope>NUCLEOTIDE SEQUENCE</scope>
    <source>
        <strain evidence="16">C68</strain>
    </source>
</reference>
<dbReference type="SUPFAM" id="SSF81886">
    <property type="entry name" value="Helical scaffold and wing domains of SecA"/>
    <property type="match status" value="1"/>
</dbReference>
<dbReference type="SUPFAM" id="SSF52540">
    <property type="entry name" value="P-loop containing nucleoside triphosphate hydrolases"/>
    <property type="match status" value="2"/>
</dbReference>
<keyword evidence="8 12" id="KW-0653">Protein transport</keyword>